<protein>
    <submittedName>
        <fullName evidence="9">DMT family transporter</fullName>
    </submittedName>
</protein>
<keyword evidence="6 7" id="KW-0472">Membrane</keyword>
<feature type="domain" description="EamA" evidence="8">
    <location>
        <begin position="196"/>
        <end position="329"/>
    </location>
</feature>
<evidence type="ECO:0000256" key="2">
    <source>
        <dbReference type="ARBA" id="ARBA00007362"/>
    </source>
</evidence>
<evidence type="ECO:0000256" key="4">
    <source>
        <dbReference type="ARBA" id="ARBA00022692"/>
    </source>
</evidence>
<accession>A0A9E8ZGW7</accession>
<dbReference type="RefSeq" id="WP_268610931.1">
    <property type="nucleotide sequence ID" value="NZ_CP113797.1"/>
</dbReference>
<dbReference type="Proteomes" id="UP001163152">
    <property type="component" value="Chromosome"/>
</dbReference>
<evidence type="ECO:0000256" key="7">
    <source>
        <dbReference type="SAM" id="Phobius"/>
    </source>
</evidence>
<feature type="transmembrane region" description="Helical" evidence="7">
    <location>
        <begin position="133"/>
        <end position="151"/>
    </location>
</feature>
<keyword evidence="5 7" id="KW-1133">Transmembrane helix</keyword>
<evidence type="ECO:0000259" key="8">
    <source>
        <dbReference type="Pfam" id="PF00892"/>
    </source>
</evidence>
<dbReference type="Pfam" id="PF00892">
    <property type="entry name" value="EamA"/>
    <property type="match status" value="2"/>
</dbReference>
<evidence type="ECO:0000313" key="10">
    <source>
        <dbReference type="Proteomes" id="UP001163152"/>
    </source>
</evidence>
<keyword evidence="3" id="KW-1003">Cell membrane</keyword>
<dbReference type="GO" id="GO:0005886">
    <property type="term" value="C:plasma membrane"/>
    <property type="evidence" value="ECO:0007669"/>
    <property type="project" value="UniProtKB-SubCell"/>
</dbReference>
<feature type="transmembrane region" description="Helical" evidence="7">
    <location>
        <begin position="218"/>
        <end position="242"/>
    </location>
</feature>
<proteinExistence type="inferred from homology"/>
<dbReference type="SUPFAM" id="SSF103481">
    <property type="entry name" value="Multidrug resistance efflux transporter EmrE"/>
    <property type="match status" value="1"/>
</dbReference>
<sequence>MDILAVATDSPPILERLQIVLALLAHRITFARRFNMPDTRTLALSSGCLAALGWGLTGTFIKLLPQFSTFEILAIRLAVSFAMLLPILLLRRSLYCQLKILICQPIVILLSSLMVFYYLFAVRAFQLAPVSDVVLVVGLSPLLGVVGKVAARQALKSLETIGAVTAFSGLVLFVLPKVQVQTSDVSIYFTGLGFALLSAVVSLSYASLFKQCAKNQPLLNPVLVGFITFTIGSSVMLPLIVVSSPQSFISGFNIDVIIISLGLSVLSTVIPTLCYSYAAKHLSPVLTTALNLMTPIFAAAIAALLLNEYLSLVSLIGAGLILIGILILSISSPSISTPRKLLK</sequence>
<evidence type="ECO:0000256" key="5">
    <source>
        <dbReference type="ARBA" id="ARBA00022989"/>
    </source>
</evidence>
<evidence type="ECO:0000256" key="3">
    <source>
        <dbReference type="ARBA" id="ARBA00022475"/>
    </source>
</evidence>
<feature type="transmembrane region" description="Helical" evidence="7">
    <location>
        <begin position="285"/>
        <end position="306"/>
    </location>
</feature>
<evidence type="ECO:0000256" key="1">
    <source>
        <dbReference type="ARBA" id="ARBA00004651"/>
    </source>
</evidence>
<dbReference type="AlphaFoldDB" id="A0A9E8ZGW7"/>
<comment type="subcellular location">
    <subcellularLocation>
        <location evidence="1">Cell membrane</location>
        <topology evidence="1">Multi-pass membrane protein</topology>
    </subcellularLocation>
</comment>
<feature type="transmembrane region" description="Helical" evidence="7">
    <location>
        <begin position="42"/>
        <end position="61"/>
    </location>
</feature>
<organism evidence="9 10">
    <name type="scientific">Thermocoleostomius sinensis A174</name>
    <dbReference type="NCBI Taxonomy" id="2016057"/>
    <lineage>
        <taxon>Bacteria</taxon>
        <taxon>Bacillati</taxon>
        <taxon>Cyanobacteriota</taxon>
        <taxon>Cyanophyceae</taxon>
        <taxon>Oculatellales</taxon>
        <taxon>Oculatellaceae</taxon>
        <taxon>Thermocoleostomius</taxon>
    </lineage>
</organism>
<feature type="domain" description="EamA" evidence="8">
    <location>
        <begin position="45"/>
        <end position="174"/>
    </location>
</feature>
<dbReference type="InterPro" id="IPR037185">
    <property type="entry name" value="EmrE-like"/>
</dbReference>
<name>A0A9E8ZGW7_9CYAN</name>
<feature type="transmembrane region" description="Helical" evidence="7">
    <location>
        <begin position="312"/>
        <end position="330"/>
    </location>
</feature>
<keyword evidence="10" id="KW-1185">Reference proteome</keyword>
<keyword evidence="4 7" id="KW-0812">Transmembrane</keyword>
<dbReference type="InterPro" id="IPR050638">
    <property type="entry name" value="AA-Vitamin_Transporters"/>
</dbReference>
<comment type="similarity">
    <text evidence="2">Belongs to the EamA transporter family.</text>
</comment>
<feature type="transmembrane region" description="Helical" evidence="7">
    <location>
        <begin position="254"/>
        <end position="278"/>
    </location>
</feature>
<reference evidence="9" key="1">
    <citation type="submission" date="2022-12" db="EMBL/GenBank/DDBJ databases">
        <title>Polyphasic identification of a Novel Hot-Spring Cyanobacterium Ocullathermofonsia sinensis gen nov. sp. nov. and Genomic Insights on its Adaptations to the Thermal Habitat.</title>
        <authorList>
            <person name="Daroch M."/>
            <person name="Tang J."/>
            <person name="Jiang Y."/>
        </authorList>
    </citation>
    <scope>NUCLEOTIDE SEQUENCE</scope>
    <source>
        <strain evidence="9">PKUAC-SCTA174</strain>
    </source>
</reference>
<feature type="transmembrane region" description="Helical" evidence="7">
    <location>
        <begin position="102"/>
        <end position="121"/>
    </location>
</feature>
<dbReference type="PANTHER" id="PTHR32322">
    <property type="entry name" value="INNER MEMBRANE TRANSPORTER"/>
    <property type="match status" value="1"/>
</dbReference>
<dbReference type="EMBL" id="CP113797">
    <property type="protein sequence ID" value="WAL60975.1"/>
    <property type="molecule type" value="Genomic_DNA"/>
</dbReference>
<dbReference type="KEGG" id="tsin:OXH18_02960"/>
<gene>
    <name evidence="9" type="ORF">OXH18_02960</name>
</gene>
<evidence type="ECO:0000313" key="9">
    <source>
        <dbReference type="EMBL" id="WAL60975.1"/>
    </source>
</evidence>
<feature type="transmembrane region" description="Helical" evidence="7">
    <location>
        <begin position="187"/>
        <end position="206"/>
    </location>
</feature>
<dbReference type="InterPro" id="IPR000620">
    <property type="entry name" value="EamA_dom"/>
</dbReference>
<evidence type="ECO:0000256" key="6">
    <source>
        <dbReference type="ARBA" id="ARBA00023136"/>
    </source>
</evidence>
<feature type="transmembrane region" description="Helical" evidence="7">
    <location>
        <begin position="158"/>
        <end position="175"/>
    </location>
</feature>
<feature type="transmembrane region" description="Helical" evidence="7">
    <location>
        <begin position="73"/>
        <end position="90"/>
    </location>
</feature>
<dbReference type="PANTHER" id="PTHR32322:SF18">
    <property type="entry name" value="S-ADENOSYLMETHIONINE_S-ADENOSYLHOMOCYSTEINE TRANSPORTER"/>
    <property type="match status" value="1"/>
</dbReference>